<evidence type="ECO:0000256" key="1">
    <source>
        <dbReference type="SAM" id="Phobius"/>
    </source>
</evidence>
<dbReference type="RefSeq" id="WP_211141179.1">
    <property type="nucleotide sequence ID" value="NZ_JAEEGB010000004.1"/>
</dbReference>
<dbReference type="Pfam" id="PF10112">
    <property type="entry name" value="Halogen_Hydrol"/>
    <property type="match status" value="1"/>
</dbReference>
<dbReference type="AlphaFoldDB" id="A0A934M2B1"/>
<keyword evidence="1" id="KW-1133">Transmembrane helix</keyword>
<evidence type="ECO:0000313" key="2">
    <source>
        <dbReference type="EMBL" id="MBI6871740.1"/>
    </source>
</evidence>
<organism evidence="2 3">
    <name type="scientific">Clostridium aciditolerans</name>
    <dbReference type="NCBI Taxonomy" id="339861"/>
    <lineage>
        <taxon>Bacteria</taxon>
        <taxon>Bacillati</taxon>
        <taxon>Bacillota</taxon>
        <taxon>Clostridia</taxon>
        <taxon>Eubacteriales</taxon>
        <taxon>Clostridiaceae</taxon>
        <taxon>Clostridium</taxon>
    </lineage>
</organism>
<sequence>MRKRDFSDLEDQIKDTLKNAFNAIDFARIKEDINDKTEGTLNEVKTNLKNKSQYFNEKIKNNRYYKYRNTTDVISKDKNKVQMYISKRPAGSISGILYMIFGFIGCAAFASMLTIYSIFTSFLIAFSEANFITLGILFSCFVFSMLLALRGVHLRKRVKRFKQYVKTLDSQSYCSIEELAASLRMKHKFVVKDLRKMIDLSMFPQAHIDDNQTYFMLNDEVYEDYLNSQEALKHRNEEELKRQEELNEELNDPEKKELRYTLELGKNYIEQIKSVNDAIQKEEISTKLHRLENIASQIFNYIGNNPKKLPEVNRLTNHYLPITLKLVNAYKELNDQPVQGDNIKNAKNEIEKTIDTINIAFEKLLDDLFGEVALDISTDISVLETLFTQEGLTENDFKK</sequence>
<comment type="caution">
    <text evidence="2">The sequence shown here is derived from an EMBL/GenBank/DDBJ whole genome shotgun (WGS) entry which is preliminary data.</text>
</comment>
<dbReference type="EMBL" id="JAEEGB010000004">
    <property type="protein sequence ID" value="MBI6871740.1"/>
    <property type="molecule type" value="Genomic_DNA"/>
</dbReference>
<evidence type="ECO:0000313" key="3">
    <source>
        <dbReference type="Proteomes" id="UP000622687"/>
    </source>
</evidence>
<keyword evidence="1" id="KW-0472">Membrane</keyword>
<dbReference type="InterPro" id="IPR018770">
    <property type="entry name" value="ChloroindolylP_hydrolase"/>
</dbReference>
<gene>
    <name evidence="2" type="ORF">I6U51_03345</name>
</gene>
<accession>A0A934M2B1</accession>
<protein>
    <submittedName>
        <fullName evidence="2">5-bromo-4-chloroindolyl phosphate hydrolysis family protein</fullName>
    </submittedName>
</protein>
<dbReference type="Proteomes" id="UP000622687">
    <property type="component" value="Unassembled WGS sequence"/>
</dbReference>
<keyword evidence="1" id="KW-0812">Transmembrane</keyword>
<keyword evidence="3" id="KW-1185">Reference proteome</keyword>
<reference evidence="2" key="1">
    <citation type="submission" date="2020-12" db="EMBL/GenBank/DDBJ databases">
        <title>Clostridium thailandense sp. nov., a novel acetogenic bacterium isolated from peat land soil in Thailand.</title>
        <authorList>
            <person name="Chaikitkaew S."/>
            <person name="Birkeland N.K."/>
        </authorList>
    </citation>
    <scope>NUCLEOTIDE SEQUENCE</scope>
    <source>
        <strain evidence="2">DSM 17425</strain>
    </source>
</reference>
<feature type="transmembrane region" description="Helical" evidence="1">
    <location>
        <begin position="96"/>
        <end position="119"/>
    </location>
</feature>
<proteinExistence type="predicted"/>
<name>A0A934M2B1_9CLOT</name>
<feature type="transmembrane region" description="Helical" evidence="1">
    <location>
        <begin position="131"/>
        <end position="152"/>
    </location>
</feature>